<keyword evidence="2" id="KW-1185">Reference proteome</keyword>
<dbReference type="EMBL" id="JAHXZJ010000374">
    <property type="protein sequence ID" value="KAH0560235.1"/>
    <property type="molecule type" value="Genomic_DNA"/>
</dbReference>
<evidence type="ECO:0000313" key="2">
    <source>
        <dbReference type="Proteomes" id="UP000826195"/>
    </source>
</evidence>
<reference evidence="1 2" key="1">
    <citation type="journal article" date="2021" name="J. Hered.">
        <title>A chromosome-level genome assembly of the parasitoid wasp, Cotesia glomerata (Hymenoptera: Braconidae).</title>
        <authorList>
            <person name="Pinto B.J."/>
            <person name="Weis J.J."/>
            <person name="Gamble T."/>
            <person name="Ode P.J."/>
            <person name="Paul R."/>
            <person name="Zaspel J.M."/>
        </authorList>
    </citation>
    <scope>NUCLEOTIDE SEQUENCE [LARGE SCALE GENOMIC DNA]</scope>
    <source>
        <strain evidence="1">CgM1</strain>
    </source>
</reference>
<comment type="caution">
    <text evidence="1">The sequence shown here is derived from an EMBL/GenBank/DDBJ whole genome shotgun (WGS) entry which is preliminary data.</text>
</comment>
<evidence type="ECO:0000313" key="1">
    <source>
        <dbReference type="EMBL" id="KAH0560235.1"/>
    </source>
</evidence>
<organism evidence="1 2">
    <name type="scientific">Cotesia glomerata</name>
    <name type="common">Lepidopteran parasitic wasp</name>
    <name type="synonym">Apanteles glomeratus</name>
    <dbReference type="NCBI Taxonomy" id="32391"/>
    <lineage>
        <taxon>Eukaryota</taxon>
        <taxon>Metazoa</taxon>
        <taxon>Ecdysozoa</taxon>
        <taxon>Arthropoda</taxon>
        <taxon>Hexapoda</taxon>
        <taxon>Insecta</taxon>
        <taxon>Pterygota</taxon>
        <taxon>Neoptera</taxon>
        <taxon>Endopterygota</taxon>
        <taxon>Hymenoptera</taxon>
        <taxon>Apocrita</taxon>
        <taxon>Ichneumonoidea</taxon>
        <taxon>Braconidae</taxon>
        <taxon>Microgastrinae</taxon>
        <taxon>Cotesia</taxon>
    </lineage>
</organism>
<accession>A0AAV7IW98</accession>
<protein>
    <submittedName>
        <fullName evidence="1">Uncharacterized protein</fullName>
    </submittedName>
</protein>
<dbReference type="Proteomes" id="UP000826195">
    <property type="component" value="Unassembled WGS sequence"/>
</dbReference>
<dbReference type="AlphaFoldDB" id="A0AAV7IW98"/>
<gene>
    <name evidence="1" type="ORF">KQX54_002781</name>
</gene>
<name>A0AAV7IW98_COTGL</name>
<proteinExistence type="predicted"/>
<sequence length="138" mass="14116">MCVETTKEARACQLLVSFSFSPILLGNLRLSSLLVSFSVRALSSCSGRFAAAAAAAAAAAGSALLMVDADDDDDGGGSSAVAAATPLLCSKTVNSFSSGSFQGQTTDYYIRDDGYVPSIVLSQSHEASCSLWEGEGTL</sequence>